<dbReference type="InterPro" id="IPR013314">
    <property type="entry name" value="Globin_lamprey/hagfish"/>
</dbReference>
<keyword evidence="4" id="KW-0408">Iron</keyword>
<dbReference type="PANTHER" id="PTHR46783">
    <property type="entry name" value="CYTOGLOBIN"/>
    <property type="match status" value="1"/>
</dbReference>
<feature type="domain" description="Globin" evidence="6">
    <location>
        <begin position="39"/>
        <end position="185"/>
    </location>
</feature>
<dbReference type="GeneID" id="6103152"/>
<gene>
    <name evidence="7" type="primary">Bm9883</name>
    <name evidence="7" type="ORF">BM_BM9883</name>
</gene>
<organism evidence="7">
    <name type="scientific">Brugia malayi</name>
    <name type="common">Filarial nematode worm</name>
    <dbReference type="NCBI Taxonomy" id="6279"/>
    <lineage>
        <taxon>Eukaryota</taxon>
        <taxon>Metazoa</taxon>
        <taxon>Ecdysozoa</taxon>
        <taxon>Nematoda</taxon>
        <taxon>Chromadorea</taxon>
        <taxon>Rhabditida</taxon>
        <taxon>Spirurina</taxon>
        <taxon>Spiruromorpha</taxon>
        <taxon>Filarioidea</taxon>
        <taxon>Onchocercidae</taxon>
        <taxon>Brugia</taxon>
    </lineage>
</organism>
<dbReference type="SUPFAM" id="SSF46458">
    <property type="entry name" value="Globin-like"/>
    <property type="match status" value="1"/>
</dbReference>
<dbReference type="RefSeq" id="XP_042932664.1">
    <property type="nucleotide sequence ID" value="XM_043076730.1"/>
</dbReference>
<evidence type="ECO:0000313" key="8">
    <source>
        <dbReference type="Proteomes" id="UP000006672"/>
    </source>
</evidence>
<evidence type="ECO:0000256" key="3">
    <source>
        <dbReference type="ARBA" id="ARBA00022723"/>
    </source>
</evidence>
<dbReference type="GO" id="GO:0005506">
    <property type="term" value="F:iron ion binding"/>
    <property type="evidence" value="ECO:0007669"/>
    <property type="project" value="InterPro"/>
</dbReference>
<keyword evidence="5" id="KW-0561">Oxygen transport</keyword>
<evidence type="ECO:0000313" key="7">
    <source>
        <dbReference type="EMBL" id="VIO91037.1"/>
    </source>
</evidence>
<dbReference type="GO" id="GO:0005344">
    <property type="term" value="F:oxygen carrier activity"/>
    <property type="evidence" value="ECO:0007669"/>
    <property type="project" value="UniProtKB-KW"/>
</dbReference>
<evidence type="ECO:0000256" key="1">
    <source>
        <dbReference type="ARBA" id="ARBA00011245"/>
    </source>
</evidence>
<protein>
    <submittedName>
        <fullName evidence="9">GLOBIN domain-containing protein</fullName>
    </submittedName>
</protein>
<dbReference type="CTD" id="6103152"/>
<evidence type="ECO:0000256" key="2">
    <source>
        <dbReference type="ARBA" id="ARBA00022617"/>
    </source>
</evidence>
<comment type="subunit">
    <text evidence="1">Monomer.</text>
</comment>
<dbReference type="CDD" id="cd01040">
    <property type="entry name" value="Mb-like"/>
    <property type="match status" value="1"/>
</dbReference>
<accession>A0A8L7YQ06</accession>
<evidence type="ECO:0000259" key="6">
    <source>
        <dbReference type="PROSITE" id="PS01033"/>
    </source>
</evidence>
<dbReference type="InterPro" id="IPR044399">
    <property type="entry name" value="Mb-like_M"/>
</dbReference>
<dbReference type="KEGG" id="bmy:BM_BM9883"/>
<dbReference type="InterPro" id="IPR000971">
    <property type="entry name" value="Globin"/>
</dbReference>
<dbReference type="GO" id="GO:0020037">
    <property type="term" value="F:heme binding"/>
    <property type="evidence" value="ECO:0007669"/>
    <property type="project" value="InterPro"/>
</dbReference>
<keyword evidence="2 5" id="KW-0349">Heme</keyword>
<proteinExistence type="inferred from homology"/>
<dbReference type="GO" id="GO:0019825">
    <property type="term" value="F:oxygen binding"/>
    <property type="evidence" value="ECO:0007669"/>
    <property type="project" value="InterPro"/>
</dbReference>
<evidence type="ECO:0000256" key="5">
    <source>
        <dbReference type="RuleBase" id="RU000356"/>
    </source>
</evidence>
<keyword evidence="8" id="KW-1185">Reference proteome</keyword>
<comment type="similarity">
    <text evidence="5">Belongs to the globin family.</text>
</comment>
<reference evidence="8" key="1">
    <citation type="journal article" date="2007" name="Science">
        <title>Draft genome of the filarial nematode parasite Brugia malayi.</title>
        <authorList>
            <person name="Ghedin E."/>
            <person name="Wang S."/>
            <person name="Spiro D."/>
            <person name="Caler E."/>
            <person name="Zhao Q."/>
            <person name="Crabtree J."/>
            <person name="Allen J.E."/>
            <person name="Delcher A.L."/>
            <person name="Guiliano D.B."/>
            <person name="Miranda-Saavedra D."/>
            <person name="Angiuoli S.V."/>
            <person name="Creasy T."/>
            <person name="Amedeo P."/>
            <person name="Haas B."/>
            <person name="El-Sayed N.M."/>
            <person name="Wortman J.R."/>
            <person name="Feldblyum T."/>
            <person name="Tallon L."/>
            <person name="Schatz M."/>
            <person name="Shumway M."/>
            <person name="Koo H."/>
            <person name="Salzberg S.L."/>
            <person name="Schobel S."/>
            <person name="Pertea M."/>
            <person name="Pop M."/>
            <person name="White O."/>
            <person name="Barton G.J."/>
            <person name="Carlow C.K."/>
            <person name="Crawford M.J."/>
            <person name="Daub J."/>
            <person name="Dimmic M.W."/>
            <person name="Estes C.F."/>
            <person name="Foster J.M."/>
            <person name="Ganatra M."/>
            <person name="Gregory W.F."/>
            <person name="Johnson N.M."/>
            <person name="Jin J."/>
            <person name="Komuniecki R."/>
            <person name="Korf I."/>
            <person name="Kumar S."/>
            <person name="Laney S."/>
            <person name="Li B.W."/>
            <person name="Li W."/>
            <person name="Lindblom T.H."/>
            <person name="Lustigman S."/>
            <person name="Ma D."/>
            <person name="Maina C.V."/>
            <person name="Martin D.M."/>
            <person name="McCarter J.P."/>
            <person name="McReynolds L."/>
            <person name="Mitreva M."/>
            <person name="Nutman T.B."/>
            <person name="Parkinson J."/>
            <person name="Peregrin-Alvarez J.M."/>
            <person name="Poole C."/>
            <person name="Ren Q."/>
            <person name="Saunders L."/>
            <person name="Sluder A.E."/>
            <person name="Smith K."/>
            <person name="Stanke M."/>
            <person name="Unnasch T.R."/>
            <person name="Ware J."/>
            <person name="Wei A.D."/>
            <person name="Weil G."/>
            <person name="Williams D.J."/>
            <person name="Zhang Y."/>
            <person name="Williams S.A."/>
            <person name="Fraser-Liggett C."/>
            <person name="Slatko B."/>
            <person name="Blaxter M.L."/>
            <person name="Scott A.L."/>
        </authorList>
    </citation>
    <scope>NUCLEOTIDE SEQUENCE</scope>
    <source>
        <strain evidence="8">FR3</strain>
    </source>
</reference>
<dbReference type="WBParaSite" id="Bm9883.1">
    <property type="protein sequence ID" value="Bm9883.1"/>
    <property type="gene ID" value="WBGene00230144"/>
</dbReference>
<evidence type="ECO:0000256" key="4">
    <source>
        <dbReference type="ARBA" id="ARBA00023004"/>
    </source>
</evidence>
<dbReference type="Gene3D" id="1.10.490.10">
    <property type="entry name" value="Globins"/>
    <property type="match status" value="1"/>
</dbReference>
<dbReference type="Proteomes" id="UP000006672">
    <property type="component" value="Unassembled WGS sequence"/>
</dbReference>
<reference evidence="9" key="3">
    <citation type="submission" date="2022-04" db="UniProtKB">
        <authorList>
            <consortium name="WormBaseParasite"/>
        </authorList>
    </citation>
    <scope>IDENTIFICATION</scope>
</reference>
<keyword evidence="3" id="KW-0479">Metal-binding</keyword>
<dbReference type="EMBL" id="CAAKNF010000192">
    <property type="protein sequence ID" value="VIO91037.1"/>
    <property type="molecule type" value="Genomic_DNA"/>
</dbReference>
<dbReference type="AlphaFoldDB" id="A0A4E9F2U8"/>
<dbReference type="OrthoDB" id="436496at2759"/>
<dbReference type="PANTHER" id="PTHR46783:SF1">
    <property type="entry name" value="CYTOGLOBIN-1-RELATED"/>
    <property type="match status" value="1"/>
</dbReference>
<sequence length="188" mass="22373">MYRSLYLDKIRDQQTDYATTTNAHFERRRSDFLSIQVNELSLEDRKLLHETFNLFEKDLTTNGLRIFLQTLSENPDYKYFWPQFRAIPDSSLISSSVLRNFAHTYMNALKKIVESLNNEQMPYEVLQRISAKHARHNIQMHHMQKMIKPLLENVRRALGRHDENAERAWETLFQTVGAIVEHYKTSQV</sequence>
<dbReference type="GO" id="GO:0016491">
    <property type="term" value="F:oxidoreductase activity"/>
    <property type="evidence" value="ECO:0007669"/>
    <property type="project" value="UniProtKB-ARBA"/>
</dbReference>
<keyword evidence="5" id="KW-0813">Transport</keyword>
<dbReference type="PROSITE" id="PS01033">
    <property type="entry name" value="GLOBIN"/>
    <property type="match status" value="1"/>
</dbReference>
<dbReference type="InterPro" id="IPR009050">
    <property type="entry name" value="Globin-like_sf"/>
</dbReference>
<reference evidence="7" key="2">
    <citation type="submission" date="2019-04" db="EMBL/GenBank/DDBJ databases">
        <authorList>
            <person name="Howe K."/>
            <person name="Paulini M."/>
            <person name="Williams G."/>
        </authorList>
    </citation>
    <scope>NUCLEOTIDE SEQUENCE [LARGE SCALE GENOMIC DNA]</scope>
    <source>
        <strain evidence="7">FR3</strain>
    </source>
</reference>
<accession>A0A4E9F2U8</accession>
<dbReference type="InterPro" id="IPR012292">
    <property type="entry name" value="Globin/Proto"/>
</dbReference>
<name>A0A4E9F2U8_BRUMA</name>
<evidence type="ECO:0000313" key="9">
    <source>
        <dbReference type="WBParaSite" id="Bm9883.1"/>
    </source>
</evidence>
<dbReference type="Pfam" id="PF00042">
    <property type="entry name" value="Globin"/>
    <property type="match status" value="1"/>
</dbReference>